<reference evidence="10" key="1">
    <citation type="submission" date="2022-10" db="EMBL/GenBank/DDBJ databases">
        <authorList>
            <person name="Yu W.X."/>
        </authorList>
    </citation>
    <scope>NUCLEOTIDE SEQUENCE</scope>
    <source>
        <strain evidence="10">D04</strain>
    </source>
</reference>
<feature type="transmembrane region" description="Helical" evidence="7">
    <location>
        <begin position="271"/>
        <end position="289"/>
    </location>
</feature>
<accession>A0AAE3SJV5</accession>
<dbReference type="Pfam" id="PF02687">
    <property type="entry name" value="FtsX"/>
    <property type="match status" value="1"/>
</dbReference>
<evidence type="ECO:0000256" key="1">
    <source>
        <dbReference type="ARBA" id="ARBA00004651"/>
    </source>
</evidence>
<dbReference type="RefSeq" id="WP_301199202.1">
    <property type="nucleotide sequence ID" value="NZ_JAPDPI010000016.1"/>
</dbReference>
<comment type="similarity">
    <text evidence="2">Belongs to the ABC-4 integral membrane protein family. LolC/E subfamily.</text>
</comment>
<evidence type="ECO:0000256" key="5">
    <source>
        <dbReference type="ARBA" id="ARBA00022989"/>
    </source>
</evidence>
<keyword evidence="6 7" id="KW-0472">Membrane</keyword>
<comment type="subcellular location">
    <subcellularLocation>
        <location evidence="1">Cell membrane</location>
        <topology evidence="1">Multi-pass membrane protein</topology>
    </subcellularLocation>
</comment>
<dbReference type="PANTHER" id="PTHR30489:SF0">
    <property type="entry name" value="LIPOPROTEIN-RELEASING SYSTEM TRANSMEMBRANE PROTEIN LOLE"/>
    <property type="match status" value="1"/>
</dbReference>
<evidence type="ECO:0000256" key="2">
    <source>
        <dbReference type="ARBA" id="ARBA00005236"/>
    </source>
</evidence>
<evidence type="ECO:0000256" key="7">
    <source>
        <dbReference type="SAM" id="Phobius"/>
    </source>
</evidence>
<evidence type="ECO:0000259" key="9">
    <source>
        <dbReference type="Pfam" id="PF12704"/>
    </source>
</evidence>
<gene>
    <name evidence="10" type="ORF">OM074_09370</name>
</gene>
<keyword evidence="11" id="KW-1185">Reference proteome</keyword>
<evidence type="ECO:0000256" key="6">
    <source>
        <dbReference type="ARBA" id="ARBA00023136"/>
    </source>
</evidence>
<dbReference type="InterPro" id="IPR051447">
    <property type="entry name" value="Lipoprotein-release_system"/>
</dbReference>
<comment type="caution">
    <text evidence="10">The sequence shown here is derived from an EMBL/GenBank/DDBJ whole genome shotgun (WGS) entry which is preliminary data.</text>
</comment>
<dbReference type="GO" id="GO:0044874">
    <property type="term" value="P:lipoprotein localization to outer membrane"/>
    <property type="evidence" value="ECO:0007669"/>
    <property type="project" value="TreeGrafter"/>
</dbReference>
<evidence type="ECO:0000313" key="11">
    <source>
        <dbReference type="Proteomes" id="UP001207408"/>
    </source>
</evidence>
<evidence type="ECO:0000256" key="3">
    <source>
        <dbReference type="ARBA" id="ARBA00022475"/>
    </source>
</evidence>
<keyword evidence="5 7" id="KW-1133">Transmembrane helix</keyword>
<dbReference type="PANTHER" id="PTHR30489">
    <property type="entry name" value="LIPOPROTEIN-RELEASING SYSTEM TRANSMEMBRANE PROTEIN LOLE"/>
    <property type="match status" value="1"/>
</dbReference>
<organism evidence="10 11">
    <name type="scientific">Plebeiibacterium marinum</name>
    <dbReference type="NCBI Taxonomy" id="2992111"/>
    <lineage>
        <taxon>Bacteria</taxon>
        <taxon>Pseudomonadati</taxon>
        <taxon>Bacteroidota</taxon>
        <taxon>Bacteroidia</taxon>
        <taxon>Marinilabiliales</taxon>
        <taxon>Marinilabiliaceae</taxon>
        <taxon>Plebeiibacterium</taxon>
    </lineage>
</organism>
<feature type="transmembrane region" description="Helical" evidence="7">
    <location>
        <begin position="372"/>
        <end position="392"/>
    </location>
</feature>
<protein>
    <submittedName>
        <fullName evidence="10">ABC transporter permease</fullName>
    </submittedName>
</protein>
<sequence>MRLFVIAWRNLWRNKKRTLITVSSVFFGVILCSLMGSMQEGSYNSMISNLVNFYSGYIQLHNEDYWEDKSINNSFFESDSLVNKVMAVDGIDYIIPRLESFALLSGGEHTKGAMVMGVHLEKENALTSIAGKIIEGAFLSGDDEGVLIGFRLAEKLQVGVGDTVVLFGQGYHGITAAGKYPVRGLFKLPNPNLNRRLVYMELKKAQEFYGAERLLTSYVMVVKDNKIMKRVLPVLKNNISKPYKIRSWVEMFPNMIQQIESDRSSALVMKGVLYIVIMFGILGTVMMMVTERRREFGVMMAVGMLKYKLAITVFYETLFMGMLGVVSGLLGSLPVVGYFYHNPIPLTGKVAEWMADLGFEPYMFFSWEAGVFINQMVAVFLITIIVSVFPFVRIMKMSGVNALKG</sequence>
<name>A0AAE3SJV5_9BACT</name>
<dbReference type="AlphaFoldDB" id="A0AAE3SJV5"/>
<dbReference type="InterPro" id="IPR003838">
    <property type="entry name" value="ABC3_permease_C"/>
</dbReference>
<feature type="domain" description="MacB-like periplasmic core" evidence="9">
    <location>
        <begin position="18"/>
        <end position="224"/>
    </location>
</feature>
<proteinExistence type="inferred from homology"/>
<dbReference type="InterPro" id="IPR025857">
    <property type="entry name" value="MacB_PCD"/>
</dbReference>
<evidence type="ECO:0000256" key="4">
    <source>
        <dbReference type="ARBA" id="ARBA00022692"/>
    </source>
</evidence>
<feature type="transmembrane region" description="Helical" evidence="7">
    <location>
        <begin position="20"/>
        <end position="38"/>
    </location>
</feature>
<feature type="domain" description="ABC3 transporter permease C-terminal" evidence="8">
    <location>
        <begin position="271"/>
        <end position="398"/>
    </location>
</feature>
<feature type="transmembrane region" description="Helical" evidence="7">
    <location>
        <begin position="309"/>
        <end position="330"/>
    </location>
</feature>
<dbReference type="EMBL" id="JAPDPI010000016">
    <property type="protein sequence ID" value="MCW3805838.1"/>
    <property type="molecule type" value="Genomic_DNA"/>
</dbReference>
<keyword evidence="3" id="KW-1003">Cell membrane</keyword>
<dbReference type="Proteomes" id="UP001207408">
    <property type="component" value="Unassembled WGS sequence"/>
</dbReference>
<keyword evidence="4 7" id="KW-0812">Transmembrane</keyword>
<dbReference type="Pfam" id="PF12704">
    <property type="entry name" value="MacB_PCD"/>
    <property type="match status" value="1"/>
</dbReference>
<evidence type="ECO:0000259" key="8">
    <source>
        <dbReference type="Pfam" id="PF02687"/>
    </source>
</evidence>
<dbReference type="GO" id="GO:0098797">
    <property type="term" value="C:plasma membrane protein complex"/>
    <property type="evidence" value="ECO:0007669"/>
    <property type="project" value="TreeGrafter"/>
</dbReference>
<evidence type="ECO:0000313" key="10">
    <source>
        <dbReference type="EMBL" id="MCW3805838.1"/>
    </source>
</evidence>